<sequence>MPPMHPSGWPIAILWPSIFTKACPPGFDSLRSHGLILLKSIVASHLTYVTSPPHNKKRKPCPPSRSFGSQWPRARAFPDMTLGGSWSDTWSNESIGKGSNRGFKGYDKKDRRDMTTLLSVVYESKEVSKHFSS</sequence>
<organism evidence="1 2">
    <name type="scientific">Diphasiastrum complanatum</name>
    <name type="common">Issler's clubmoss</name>
    <name type="synonym">Lycopodium complanatum</name>
    <dbReference type="NCBI Taxonomy" id="34168"/>
    <lineage>
        <taxon>Eukaryota</taxon>
        <taxon>Viridiplantae</taxon>
        <taxon>Streptophyta</taxon>
        <taxon>Embryophyta</taxon>
        <taxon>Tracheophyta</taxon>
        <taxon>Lycopodiopsida</taxon>
        <taxon>Lycopodiales</taxon>
        <taxon>Lycopodiaceae</taxon>
        <taxon>Lycopodioideae</taxon>
        <taxon>Diphasiastrum</taxon>
    </lineage>
</organism>
<gene>
    <name evidence="1" type="ORF">O6H91_10G018100</name>
</gene>
<name>A0ACC2CEM9_DIPCM</name>
<dbReference type="EMBL" id="CM055101">
    <property type="protein sequence ID" value="KAJ7540494.1"/>
    <property type="molecule type" value="Genomic_DNA"/>
</dbReference>
<reference evidence="2" key="1">
    <citation type="journal article" date="2024" name="Proc. Natl. Acad. Sci. U.S.A.">
        <title>Extraordinary preservation of gene collinearity over three hundred million years revealed in homosporous lycophytes.</title>
        <authorList>
            <person name="Li C."/>
            <person name="Wickell D."/>
            <person name="Kuo L.Y."/>
            <person name="Chen X."/>
            <person name="Nie B."/>
            <person name="Liao X."/>
            <person name="Peng D."/>
            <person name="Ji J."/>
            <person name="Jenkins J."/>
            <person name="Williams M."/>
            <person name="Shu S."/>
            <person name="Plott C."/>
            <person name="Barry K."/>
            <person name="Rajasekar S."/>
            <person name="Grimwood J."/>
            <person name="Han X."/>
            <person name="Sun S."/>
            <person name="Hou Z."/>
            <person name="He W."/>
            <person name="Dai G."/>
            <person name="Sun C."/>
            <person name="Schmutz J."/>
            <person name="Leebens-Mack J.H."/>
            <person name="Li F.W."/>
            <person name="Wang L."/>
        </authorList>
    </citation>
    <scope>NUCLEOTIDE SEQUENCE [LARGE SCALE GENOMIC DNA]</scope>
    <source>
        <strain evidence="2">cv. PW_Plant_1</strain>
    </source>
</reference>
<comment type="caution">
    <text evidence="1">The sequence shown here is derived from an EMBL/GenBank/DDBJ whole genome shotgun (WGS) entry which is preliminary data.</text>
</comment>
<dbReference type="Proteomes" id="UP001162992">
    <property type="component" value="Chromosome 10"/>
</dbReference>
<keyword evidence="2" id="KW-1185">Reference proteome</keyword>
<evidence type="ECO:0000313" key="2">
    <source>
        <dbReference type="Proteomes" id="UP001162992"/>
    </source>
</evidence>
<accession>A0ACC2CEM9</accession>
<evidence type="ECO:0000313" key="1">
    <source>
        <dbReference type="EMBL" id="KAJ7540494.1"/>
    </source>
</evidence>
<protein>
    <submittedName>
        <fullName evidence="1">Uncharacterized protein</fullName>
    </submittedName>
</protein>
<proteinExistence type="predicted"/>